<keyword evidence="1 4" id="KW-0328">Glycosyltransferase</keyword>
<organism evidence="6">
    <name type="scientific">uncultured spirochete</name>
    <dbReference type="NCBI Taxonomy" id="156406"/>
    <lineage>
        <taxon>Bacteria</taxon>
        <taxon>Pseudomonadati</taxon>
        <taxon>Spirochaetota</taxon>
        <taxon>Spirochaetia</taxon>
        <taxon>Spirochaetales</taxon>
        <taxon>environmental samples</taxon>
    </lineage>
</organism>
<feature type="domain" description="tRNA-guanine(15) transglycosylase-like" evidence="5">
    <location>
        <begin position="16"/>
        <end position="374"/>
    </location>
</feature>
<dbReference type="GO" id="GO:0008479">
    <property type="term" value="F:tRNA-guanosine(34) queuine transglycosylase activity"/>
    <property type="evidence" value="ECO:0007669"/>
    <property type="project" value="UniProtKB-UniRule"/>
</dbReference>
<evidence type="ECO:0000313" key="6">
    <source>
        <dbReference type="EMBL" id="SLM19602.1"/>
    </source>
</evidence>
<keyword evidence="4" id="KW-0671">Queuosine biosynthesis</keyword>
<name>A0A3P3XTI4_9SPIR</name>
<keyword evidence="4" id="KW-0862">Zinc</keyword>
<reference evidence="6" key="1">
    <citation type="submission" date="2017-02" db="EMBL/GenBank/DDBJ databases">
        <authorList>
            <person name="Regsiter A."/>
            <person name="William W."/>
        </authorList>
    </citation>
    <scope>NUCLEOTIDE SEQUENCE</scope>
    <source>
        <strain evidence="6">BdmA 4</strain>
    </source>
</reference>
<dbReference type="InterPro" id="IPR002616">
    <property type="entry name" value="tRNA_ribo_trans-like"/>
</dbReference>
<dbReference type="GO" id="GO:0008616">
    <property type="term" value="P:tRNA queuosine(34) biosynthetic process"/>
    <property type="evidence" value="ECO:0007669"/>
    <property type="project" value="UniProtKB-UniRule"/>
</dbReference>
<dbReference type="EC" id="2.4.2.29" evidence="4"/>
<dbReference type="GO" id="GO:0005829">
    <property type="term" value="C:cytosol"/>
    <property type="evidence" value="ECO:0007669"/>
    <property type="project" value="TreeGrafter"/>
</dbReference>
<feature type="active site" description="Proton acceptor" evidence="4">
    <location>
        <position position="94"/>
    </location>
</feature>
<feature type="binding site" evidence="4">
    <location>
        <position position="312"/>
    </location>
    <ligand>
        <name>Zn(2+)</name>
        <dbReference type="ChEBI" id="CHEBI:29105"/>
    </ligand>
</feature>
<feature type="binding site" evidence="4">
    <location>
        <position position="222"/>
    </location>
    <ligand>
        <name>substrate</name>
    </ligand>
</feature>
<dbReference type="NCBIfam" id="TIGR00430">
    <property type="entry name" value="Q_tRNA_tgt"/>
    <property type="match status" value="1"/>
</dbReference>
<dbReference type="SUPFAM" id="SSF51713">
    <property type="entry name" value="tRNA-guanine transglycosylase"/>
    <property type="match status" value="1"/>
</dbReference>
<keyword evidence="3 4" id="KW-0819">tRNA processing</keyword>
<feature type="region of interest" description="RNA binding" evidence="4">
    <location>
        <begin position="253"/>
        <end position="259"/>
    </location>
</feature>
<dbReference type="Pfam" id="PF01702">
    <property type="entry name" value="TGT"/>
    <property type="match status" value="1"/>
</dbReference>
<evidence type="ECO:0000256" key="2">
    <source>
        <dbReference type="ARBA" id="ARBA00022679"/>
    </source>
</evidence>
<evidence type="ECO:0000259" key="5">
    <source>
        <dbReference type="Pfam" id="PF01702"/>
    </source>
</evidence>
<comment type="pathway">
    <text evidence="4">tRNA modification; tRNA-queuosine biosynthesis.</text>
</comment>
<dbReference type="InterPro" id="IPR004803">
    <property type="entry name" value="TGT"/>
</dbReference>
<sequence>MSEPIFHEIHRDNSCRARTGILSLPHGDVQTPAFMPVGTNATVKAVEPKDIAEMGFSIILANTYHLFLRPGPEIIAKAGGLHGFSGWKGNFLTDSGGFQVFSLSQFRKILVEGVHFKSHIDGSSHVLTPEKVVDVQVAFNSDIQMALDICAPWGETEKKAYHAAMLTYDWAKRAKSQWLAQRDHGYQGYLFGIVQGNFYRELRKTSAEQIGSLDFPGIAIGGLSIGEPKDAYIEYLEYTATLLPSEKPHYLMGIGTPDYIIEAVRNGIDIFDCVYPTRTARNGLLFTSKGQITIKKAMYREDYLPIDPECTCHVCRTYSRAYLHHLFRNNEILYSMLASQHNLHFMAQFVSDIRHAIEEDKFELFAGNFLHVYEKMSSQD</sequence>
<accession>A0A3P3XTI4</accession>
<comment type="similarity">
    <text evidence="4">Belongs to the queuine tRNA-ribosyltransferase family.</text>
</comment>
<comment type="catalytic activity">
    <reaction evidence="4">
        <text>7-aminomethyl-7-carbaguanine + guanosine(34) in tRNA = 7-aminomethyl-7-carbaguanosine(34) in tRNA + guanine</text>
        <dbReference type="Rhea" id="RHEA:24104"/>
        <dbReference type="Rhea" id="RHEA-COMP:10341"/>
        <dbReference type="Rhea" id="RHEA-COMP:10342"/>
        <dbReference type="ChEBI" id="CHEBI:16235"/>
        <dbReference type="ChEBI" id="CHEBI:58703"/>
        <dbReference type="ChEBI" id="CHEBI:74269"/>
        <dbReference type="ChEBI" id="CHEBI:82833"/>
        <dbReference type="EC" id="2.4.2.29"/>
    </reaction>
</comment>
<dbReference type="UniPathway" id="UPA00392"/>
<comment type="subunit">
    <text evidence="4">Homodimer. Within each dimer, one monomer is responsible for RNA recognition and catalysis, while the other monomer binds to the replacement base PreQ1.</text>
</comment>
<feature type="active site" description="Nucleophile" evidence="4">
    <location>
        <position position="272"/>
    </location>
</feature>
<dbReference type="InterPro" id="IPR036511">
    <property type="entry name" value="TGT-like_sf"/>
</dbReference>
<proteinExistence type="inferred from homology"/>
<dbReference type="GO" id="GO:0046872">
    <property type="term" value="F:metal ion binding"/>
    <property type="evidence" value="ECO:0007669"/>
    <property type="project" value="UniProtKB-KW"/>
</dbReference>
<comment type="function">
    <text evidence="4">Catalyzes the base-exchange of a guanine (G) residue with the queuine precursor 7-aminomethyl-7-deazaguanine (PreQ1) at position 34 (anticodon wobble position) in tRNAs with GU(N) anticodons (tRNA-Asp, -Asn, -His and -Tyr). Catalysis occurs through a double-displacement mechanism. The nucleophile active site attacks the C1' of nucleotide 34 to detach the guanine base from the RNA, forming a covalent enzyme-RNA intermediate. The proton acceptor active site deprotonates the incoming PreQ1, allowing a nucleophilic attack on the C1' of the ribose to form the product. After dissociation, two additional enzymatic reactions on the tRNA convert PreQ1 to queuine (Q), resulting in the hypermodified nucleoside queuosine (7-(((4,5-cis-dihydroxy-2-cyclopenten-1-yl)amino)methyl)-7-deazaguanosine).</text>
</comment>
<feature type="binding site" evidence="4">
    <location>
        <position position="310"/>
    </location>
    <ligand>
        <name>Zn(2+)</name>
        <dbReference type="ChEBI" id="CHEBI:29105"/>
    </ligand>
</feature>
<gene>
    <name evidence="4 6" type="primary">tgt</name>
    <name evidence="6" type="ORF">SPIRO4BDMA_70024</name>
</gene>
<feature type="binding site" evidence="4">
    <location>
        <position position="148"/>
    </location>
    <ligand>
        <name>substrate</name>
    </ligand>
</feature>
<feature type="binding site" evidence="4">
    <location>
        <position position="195"/>
    </location>
    <ligand>
        <name>substrate</name>
    </ligand>
</feature>
<feature type="binding site" evidence="4">
    <location>
        <position position="341"/>
    </location>
    <ligand>
        <name>Zn(2+)</name>
        <dbReference type="ChEBI" id="CHEBI:29105"/>
    </ligand>
</feature>
<keyword evidence="2 4" id="KW-0808">Transferase</keyword>
<evidence type="ECO:0000256" key="1">
    <source>
        <dbReference type="ARBA" id="ARBA00022676"/>
    </source>
</evidence>
<dbReference type="Gene3D" id="3.20.20.105">
    <property type="entry name" value="Queuine tRNA-ribosyltransferase-like"/>
    <property type="match status" value="1"/>
</dbReference>
<feature type="binding site" evidence="4">
    <location>
        <begin position="94"/>
        <end position="98"/>
    </location>
    <ligand>
        <name>substrate</name>
    </ligand>
</feature>
<feature type="region of interest" description="RNA binding; important for wobble base 34 recognition" evidence="4">
    <location>
        <begin position="277"/>
        <end position="281"/>
    </location>
</feature>
<dbReference type="InterPro" id="IPR050076">
    <property type="entry name" value="ArchSynthase1/Queuine_TRR"/>
</dbReference>
<dbReference type="HAMAP" id="MF_00168">
    <property type="entry name" value="Q_tRNA_Tgt"/>
    <property type="match status" value="1"/>
</dbReference>
<dbReference type="NCBIfam" id="TIGR00449">
    <property type="entry name" value="tgt_general"/>
    <property type="match status" value="1"/>
</dbReference>
<dbReference type="EMBL" id="FWDO01000007">
    <property type="protein sequence ID" value="SLM19602.1"/>
    <property type="molecule type" value="Genomic_DNA"/>
</dbReference>
<dbReference type="AlphaFoldDB" id="A0A3P3XTI4"/>
<dbReference type="PANTHER" id="PTHR46499">
    <property type="entry name" value="QUEUINE TRNA-RIBOSYLTRANSFERASE"/>
    <property type="match status" value="1"/>
</dbReference>
<evidence type="ECO:0000256" key="4">
    <source>
        <dbReference type="HAMAP-Rule" id="MF_00168"/>
    </source>
</evidence>
<comment type="cofactor">
    <cofactor evidence="4">
        <name>Zn(2+)</name>
        <dbReference type="ChEBI" id="CHEBI:29105"/>
    </cofactor>
    <text evidence="4">Binds 1 zinc ion per subunit.</text>
</comment>
<keyword evidence="4" id="KW-0479">Metal-binding</keyword>
<protein>
    <recommendedName>
        <fullName evidence="4">Queuine tRNA-ribosyltransferase</fullName>
        <ecNumber evidence="4">2.4.2.29</ecNumber>
    </recommendedName>
    <alternativeName>
        <fullName evidence="4">Guanine insertion enzyme</fullName>
    </alternativeName>
    <alternativeName>
        <fullName evidence="4">tRNA-guanine transglycosylase</fullName>
    </alternativeName>
</protein>
<evidence type="ECO:0000256" key="3">
    <source>
        <dbReference type="ARBA" id="ARBA00022694"/>
    </source>
</evidence>
<dbReference type="PANTHER" id="PTHR46499:SF1">
    <property type="entry name" value="QUEUINE TRNA-RIBOSYLTRANSFERASE"/>
    <property type="match status" value="1"/>
</dbReference>
<feature type="binding site" evidence="4">
    <location>
        <position position="315"/>
    </location>
    <ligand>
        <name>Zn(2+)</name>
        <dbReference type="ChEBI" id="CHEBI:29105"/>
    </ligand>
</feature>